<dbReference type="OrthoDB" id="5464618at2"/>
<evidence type="ECO:0000313" key="1">
    <source>
        <dbReference type="EMBL" id="ABJ83234.1"/>
    </source>
</evidence>
<dbReference type="KEGG" id="sus:Acid_2244"/>
<dbReference type="AlphaFoldDB" id="Q025T5"/>
<gene>
    <name evidence="1" type="ordered locus">Acid_2244</name>
</gene>
<dbReference type="Pfam" id="PF13578">
    <property type="entry name" value="Methyltransf_24"/>
    <property type="match status" value="1"/>
</dbReference>
<reference evidence="1" key="1">
    <citation type="submission" date="2006-10" db="EMBL/GenBank/DDBJ databases">
        <title>Complete sequence of Solibacter usitatus Ellin6076.</title>
        <authorList>
            <consortium name="US DOE Joint Genome Institute"/>
            <person name="Copeland A."/>
            <person name="Lucas S."/>
            <person name="Lapidus A."/>
            <person name="Barry K."/>
            <person name="Detter J.C."/>
            <person name="Glavina del Rio T."/>
            <person name="Hammon N."/>
            <person name="Israni S."/>
            <person name="Dalin E."/>
            <person name="Tice H."/>
            <person name="Pitluck S."/>
            <person name="Thompson L.S."/>
            <person name="Brettin T."/>
            <person name="Bruce D."/>
            <person name="Han C."/>
            <person name="Tapia R."/>
            <person name="Gilna P."/>
            <person name="Schmutz J."/>
            <person name="Larimer F."/>
            <person name="Land M."/>
            <person name="Hauser L."/>
            <person name="Kyrpides N."/>
            <person name="Mikhailova N."/>
            <person name="Janssen P.H."/>
            <person name="Kuske C.R."/>
            <person name="Richardson P."/>
        </authorList>
    </citation>
    <scope>NUCLEOTIDE SEQUENCE</scope>
    <source>
        <strain evidence="1">Ellin6076</strain>
    </source>
</reference>
<proteinExistence type="predicted"/>
<name>Q025T5_SOLUE</name>
<accession>Q025T5</accession>
<dbReference type="HOGENOM" id="CLU_1188132_0_0_0"/>
<dbReference type="Gene3D" id="3.40.50.150">
    <property type="entry name" value="Vaccinia Virus protein VP39"/>
    <property type="match status" value="1"/>
</dbReference>
<dbReference type="eggNOG" id="COG4122">
    <property type="taxonomic scope" value="Bacteria"/>
</dbReference>
<sequence>MAINPVRPFRIFQLIESLPAERIAKVPIPSHRGAGGLTLLETFLTIAAARIVAARRIFEFGTYLGATTLNLALNTPEDAEIFTLDLDERHAEELIQDAADATLTKSHISAARSLDYMDIPAGRKVKALMGDSTKFDFSDWKGSMDLIFVDGGHDLATVTSDTTNALNLADPGKLSCIIWHDYGNPQYVPLTSYLDELSERLQIFHIEDTMLCVWFNDPLKSIGPRLLNLQ</sequence>
<organism evidence="1">
    <name type="scientific">Solibacter usitatus (strain Ellin6076)</name>
    <dbReference type="NCBI Taxonomy" id="234267"/>
    <lineage>
        <taxon>Bacteria</taxon>
        <taxon>Pseudomonadati</taxon>
        <taxon>Acidobacteriota</taxon>
        <taxon>Terriglobia</taxon>
        <taxon>Bryobacterales</taxon>
        <taxon>Solibacteraceae</taxon>
        <taxon>Candidatus Solibacter</taxon>
    </lineage>
</organism>
<dbReference type="SUPFAM" id="SSF53335">
    <property type="entry name" value="S-adenosyl-L-methionine-dependent methyltransferases"/>
    <property type="match status" value="1"/>
</dbReference>
<dbReference type="InParanoid" id="Q025T5"/>
<dbReference type="STRING" id="234267.Acid_2244"/>
<evidence type="ECO:0008006" key="2">
    <source>
        <dbReference type="Google" id="ProtNLM"/>
    </source>
</evidence>
<protein>
    <recommendedName>
        <fullName evidence="2">O-methyltransferase, family 3</fullName>
    </recommendedName>
</protein>
<dbReference type="InterPro" id="IPR029063">
    <property type="entry name" value="SAM-dependent_MTases_sf"/>
</dbReference>
<dbReference type="EMBL" id="CP000473">
    <property type="protein sequence ID" value="ABJ83234.1"/>
    <property type="molecule type" value="Genomic_DNA"/>
</dbReference>